<dbReference type="Proteomes" id="UP000051461">
    <property type="component" value="Unassembled WGS sequence"/>
</dbReference>
<gene>
    <name evidence="2" type="ORF">FC07_GL001783</name>
</gene>
<keyword evidence="3" id="KW-1185">Reference proteome</keyword>
<protein>
    <submittedName>
        <fullName evidence="2">Uncharacterized protein</fullName>
    </submittedName>
</protein>
<sequence>MEYRKERREAQNFVKVNDTVIKPLKNSTYKINVKTKTNAIVTIKDSDGTNRMDKQKAVDGKVQITGPFIDDHMTIVSNYNGSIAKVGVSFTKTKAQREADSESKAKEKSESLAESRSESAADSESVSQEKAESKASESKAKAEEAKKYDPSNYQSASYDQLARNPDDFENKKVQFSGQVMQVQNDTSVTTLLVMENDDSDSLIMVYVDDDDMPSHGKILEDDEVTIYGTGSGTQKYETTMGNDNEVPLIMTDRTVTDNGKSSNAY</sequence>
<dbReference type="EMBL" id="AZDA01000026">
    <property type="protein sequence ID" value="KRK39985.1"/>
    <property type="molecule type" value="Genomic_DNA"/>
</dbReference>
<evidence type="ECO:0000313" key="2">
    <source>
        <dbReference type="EMBL" id="KRK39985.1"/>
    </source>
</evidence>
<accession>A0A0R1H7X5</accession>
<feature type="compositionally biased region" description="Basic and acidic residues" evidence="1">
    <location>
        <begin position="127"/>
        <end position="149"/>
    </location>
</feature>
<dbReference type="AlphaFoldDB" id="A0A0R1H7X5"/>
<feature type="region of interest" description="Disordered" evidence="1">
    <location>
        <begin position="95"/>
        <end position="157"/>
    </location>
</feature>
<proteinExistence type="predicted"/>
<comment type="caution">
    <text evidence="2">The sequence shown here is derived from an EMBL/GenBank/DDBJ whole genome shotgun (WGS) entry which is preliminary data.</text>
</comment>
<evidence type="ECO:0000313" key="3">
    <source>
        <dbReference type="Proteomes" id="UP000051461"/>
    </source>
</evidence>
<reference evidence="2 3" key="1">
    <citation type="journal article" date="2015" name="Genome Announc.">
        <title>Expanding the biotechnology potential of lactobacilli through comparative genomics of 213 strains and associated genera.</title>
        <authorList>
            <person name="Sun Z."/>
            <person name="Harris H.M."/>
            <person name="McCann A."/>
            <person name="Guo C."/>
            <person name="Argimon S."/>
            <person name="Zhang W."/>
            <person name="Yang X."/>
            <person name="Jeffery I.B."/>
            <person name="Cooney J.C."/>
            <person name="Kagawa T.F."/>
            <person name="Liu W."/>
            <person name="Song Y."/>
            <person name="Salvetti E."/>
            <person name="Wrobel A."/>
            <person name="Rasinkangas P."/>
            <person name="Parkhill J."/>
            <person name="Rea M.C."/>
            <person name="O'Sullivan O."/>
            <person name="Ritari J."/>
            <person name="Douillard F.P."/>
            <person name="Paul Ross R."/>
            <person name="Yang R."/>
            <person name="Briner A.E."/>
            <person name="Felis G.E."/>
            <person name="de Vos W.M."/>
            <person name="Barrangou R."/>
            <person name="Klaenhammer T.R."/>
            <person name="Caufield P.W."/>
            <person name="Cui Y."/>
            <person name="Zhang H."/>
            <person name="O'Toole P.W."/>
        </authorList>
    </citation>
    <scope>NUCLEOTIDE SEQUENCE [LARGE SCALE GENOMIC DNA]</scope>
    <source>
        <strain evidence="2 3">DSM 20003</strain>
    </source>
</reference>
<feature type="compositionally biased region" description="Basic and acidic residues" evidence="1">
    <location>
        <begin position="95"/>
        <end position="119"/>
    </location>
</feature>
<name>A0A0R1H7X5_9LACO</name>
<dbReference type="PATRIC" id="fig|1423726.3.peg.1850"/>
<organism evidence="2 3">
    <name type="scientific">Loigolactobacillus bifermentans DSM 20003</name>
    <dbReference type="NCBI Taxonomy" id="1423726"/>
    <lineage>
        <taxon>Bacteria</taxon>
        <taxon>Bacillati</taxon>
        <taxon>Bacillota</taxon>
        <taxon>Bacilli</taxon>
        <taxon>Lactobacillales</taxon>
        <taxon>Lactobacillaceae</taxon>
        <taxon>Loigolactobacillus</taxon>
    </lineage>
</organism>
<evidence type="ECO:0000256" key="1">
    <source>
        <dbReference type="SAM" id="MobiDB-lite"/>
    </source>
</evidence>